<dbReference type="Pfam" id="PF00271">
    <property type="entry name" value="Helicase_C"/>
    <property type="match status" value="1"/>
</dbReference>
<evidence type="ECO:0000313" key="10">
    <source>
        <dbReference type="EMBL" id="OUS40635.1"/>
    </source>
</evidence>
<gene>
    <name evidence="10" type="ORF">A9R00_05025</name>
</gene>
<dbReference type="Proteomes" id="UP000227088">
    <property type="component" value="Unassembled WGS sequence"/>
</dbReference>
<feature type="domain" description="Helicase C-terminal" evidence="9">
    <location>
        <begin position="112"/>
        <end position="266"/>
    </location>
</feature>
<keyword evidence="6" id="KW-0238">DNA-binding</keyword>
<dbReference type="Pfam" id="PF00270">
    <property type="entry name" value="DEAD"/>
    <property type="match status" value="1"/>
</dbReference>
<evidence type="ECO:0000256" key="6">
    <source>
        <dbReference type="ARBA" id="ARBA00023125"/>
    </source>
</evidence>
<dbReference type="GO" id="GO:0006281">
    <property type="term" value="P:DNA repair"/>
    <property type="evidence" value="ECO:0007669"/>
    <property type="project" value="UniProtKB-KW"/>
</dbReference>
<dbReference type="GO" id="GO:0003677">
    <property type="term" value="F:DNA binding"/>
    <property type="evidence" value="ECO:0007669"/>
    <property type="project" value="UniProtKB-KW"/>
</dbReference>
<dbReference type="InterPro" id="IPR027417">
    <property type="entry name" value="P-loop_NTPase"/>
</dbReference>
<dbReference type="PANTHER" id="PTHR47964:SF1">
    <property type="entry name" value="ATP-DEPENDENT DNA HELICASE HOMOLOG RECG, CHLOROPLASTIC"/>
    <property type="match status" value="1"/>
</dbReference>
<keyword evidence="1" id="KW-0547">Nucleotide-binding</keyword>
<evidence type="ECO:0000256" key="5">
    <source>
        <dbReference type="ARBA" id="ARBA00022840"/>
    </source>
</evidence>
<dbReference type="InterPro" id="IPR047112">
    <property type="entry name" value="RecG/Mfd"/>
</dbReference>
<evidence type="ECO:0000256" key="4">
    <source>
        <dbReference type="ARBA" id="ARBA00022806"/>
    </source>
</evidence>
<dbReference type="Pfam" id="PF03461">
    <property type="entry name" value="TRCF"/>
    <property type="match status" value="1"/>
</dbReference>
<comment type="caution">
    <text evidence="10">The sequence shown here is derived from an EMBL/GenBank/DDBJ whole genome shotgun (WGS) entry which is preliminary data.</text>
</comment>
<dbReference type="InterPro" id="IPR037235">
    <property type="entry name" value="TRCF-like_C_D7"/>
</dbReference>
<keyword evidence="7" id="KW-0234">DNA repair</keyword>
<dbReference type="InterPro" id="IPR011545">
    <property type="entry name" value="DEAD/DEAH_box_helicase_dom"/>
</dbReference>
<keyword evidence="5" id="KW-0067">ATP-binding</keyword>
<dbReference type="SMART" id="SM00982">
    <property type="entry name" value="TRCF"/>
    <property type="match status" value="1"/>
</dbReference>
<dbReference type="GO" id="GO:0003678">
    <property type="term" value="F:DNA helicase activity"/>
    <property type="evidence" value="ECO:0007669"/>
    <property type="project" value="TreeGrafter"/>
</dbReference>
<dbReference type="PROSITE" id="PS51194">
    <property type="entry name" value="HELICASE_CTER"/>
    <property type="match status" value="1"/>
</dbReference>
<dbReference type="GO" id="GO:0016787">
    <property type="term" value="F:hydrolase activity"/>
    <property type="evidence" value="ECO:0007669"/>
    <property type="project" value="UniProtKB-KW"/>
</dbReference>
<dbReference type="GO" id="GO:0005524">
    <property type="term" value="F:ATP binding"/>
    <property type="evidence" value="ECO:0007669"/>
    <property type="project" value="UniProtKB-KW"/>
</dbReference>
<keyword evidence="4" id="KW-0347">Helicase</keyword>
<accession>A0A1Y5I0P4</accession>
<feature type="non-terminal residue" evidence="10">
    <location>
        <position position="1"/>
    </location>
</feature>
<dbReference type="AlphaFoldDB" id="A0A1Y5I0P4"/>
<dbReference type="SUPFAM" id="SSF143517">
    <property type="entry name" value="TRCF domain-like"/>
    <property type="match status" value="1"/>
</dbReference>
<keyword evidence="2" id="KW-0227">DNA damage</keyword>
<reference evidence="11" key="1">
    <citation type="journal article" date="2017" name="Proc. Natl. Acad. Sci. U.S.A.">
        <title>Simulation of Deepwater Horizon oil plume reveals substrate specialization within a complex community of hydrocarbon degraders.</title>
        <authorList>
            <person name="Hu P."/>
            <person name="Dubinsky E.A."/>
            <person name="Probst A.J."/>
            <person name="Wang J."/>
            <person name="Sieber C.M.K."/>
            <person name="Tom L.M."/>
            <person name="Gardinali P."/>
            <person name="Banfield J.F."/>
            <person name="Atlas R.M."/>
            <person name="Andersen G.L."/>
        </authorList>
    </citation>
    <scope>NUCLEOTIDE SEQUENCE [LARGE SCALE GENOMIC DNA]</scope>
</reference>
<dbReference type="EMBL" id="MABE01000288">
    <property type="protein sequence ID" value="OUS40635.1"/>
    <property type="molecule type" value="Genomic_DNA"/>
</dbReference>
<dbReference type="PROSITE" id="PS51192">
    <property type="entry name" value="HELICASE_ATP_BIND_1"/>
    <property type="match status" value="1"/>
</dbReference>
<dbReference type="SUPFAM" id="SSF52540">
    <property type="entry name" value="P-loop containing nucleoside triphosphate hydrolases"/>
    <property type="match status" value="2"/>
</dbReference>
<dbReference type="Gene3D" id="3.90.1150.50">
    <property type="entry name" value="Transcription-repair-coupling factor, D7 domain"/>
    <property type="match status" value="1"/>
</dbReference>
<dbReference type="FunFam" id="3.40.50.300:FF:000300">
    <property type="entry name" value="Transcription-repair-coupling factor"/>
    <property type="match status" value="1"/>
</dbReference>
<feature type="domain" description="Helicase ATP-binding" evidence="8">
    <location>
        <begin position="1"/>
        <end position="91"/>
    </location>
</feature>
<evidence type="ECO:0000256" key="1">
    <source>
        <dbReference type="ARBA" id="ARBA00022741"/>
    </source>
</evidence>
<proteinExistence type="predicted"/>
<dbReference type="InterPro" id="IPR014001">
    <property type="entry name" value="Helicase_ATP-bd"/>
</dbReference>
<dbReference type="InterPro" id="IPR001650">
    <property type="entry name" value="Helicase_C-like"/>
</dbReference>
<protein>
    <submittedName>
        <fullName evidence="10">Transcription-repair coupling factor</fullName>
    </submittedName>
</protein>
<organism evidence="10 11">
    <name type="scientific">Oleispira antarctica</name>
    <dbReference type="NCBI Taxonomy" id="188908"/>
    <lineage>
        <taxon>Bacteria</taxon>
        <taxon>Pseudomonadati</taxon>
        <taxon>Pseudomonadota</taxon>
        <taxon>Gammaproteobacteria</taxon>
        <taxon>Oceanospirillales</taxon>
        <taxon>Oceanospirillaceae</taxon>
        <taxon>Oleispira</taxon>
    </lineage>
</organism>
<evidence type="ECO:0000259" key="8">
    <source>
        <dbReference type="PROSITE" id="PS51192"/>
    </source>
</evidence>
<keyword evidence="3" id="KW-0378">Hydrolase</keyword>
<dbReference type="SMART" id="SM00490">
    <property type="entry name" value="HELICc"/>
    <property type="match status" value="1"/>
</dbReference>
<evidence type="ECO:0000256" key="3">
    <source>
        <dbReference type="ARBA" id="ARBA00022801"/>
    </source>
</evidence>
<evidence type="ECO:0000256" key="7">
    <source>
        <dbReference type="ARBA" id="ARBA00023204"/>
    </source>
</evidence>
<evidence type="ECO:0000313" key="11">
    <source>
        <dbReference type="Proteomes" id="UP000227088"/>
    </source>
</evidence>
<evidence type="ECO:0000256" key="2">
    <source>
        <dbReference type="ARBA" id="ARBA00022763"/>
    </source>
</evidence>
<dbReference type="PANTHER" id="PTHR47964">
    <property type="entry name" value="ATP-DEPENDENT DNA HELICASE HOMOLOG RECG, CHLOROPLASTIC"/>
    <property type="match status" value="1"/>
</dbReference>
<dbReference type="InterPro" id="IPR005118">
    <property type="entry name" value="TRCF_C"/>
</dbReference>
<name>A0A1Y5I0P4_OLEAN</name>
<evidence type="ECO:0000259" key="9">
    <source>
        <dbReference type="PROSITE" id="PS51194"/>
    </source>
</evidence>
<dbReference type="Gene3D" id="3.40.50.300">
    <property type="entry name" value="P-loop containing nucleotide triphosphate hydrolases"/>
    <property type="match status" value="1"/>
</dbReference>
<sequence>FKSAKDTQAALDKMRDGKADIVIGTHKLLQKDIVFHELGLLMIDEEHRFGVQQKERIKSLRSEVDILTLTATPIPRTLNMAMASVRDLSIIATPPAKRLSVKTFVRQYDKPTVKEALLREILRGGQVYYLHNEVKSIEKAGREIGELIPEARVGIAHGQMTERELETVMKDFYHKRINILVCTTIIETGIDIPSANTIIIDRADKFGLAQLHQLRGRVGRSHHQAYAYLLTPDGKKLSKDAGKRLDAIQSSQDLGAGFMLASHDLEIRGAGELLGEEQSGHIQGIGFSLYMEMLEQAVKSIQSGKNPNAEIPLQHGAEVNLHAPSLIPDDYLPDVNSRLTLYKRISNAQNDNQLKELQVEMIDRFGLLPEQVKNLFKVTSLKLQLTPLGIQKLDAGPESGRIEFGRETNINPFQLIQIVQTRPATYKLEGGQALKFIENMPKIDQRLAVIERLLLDLQKDPNS</sequence>